<keyword evidence="3" id="KW-1185">Reference proteome</keyword>
<protein>
    <submittedName>
        <fullName evidence="2">Uncharacterized protein</fullName>
    </submittedName>
</protein>
<evidence type="ECO:0000313" key="2">
    <source>
        <dbReference type="EMBL" id="MPC69911.1"/>
    </source>
</evidence>
<evidence type="ECO:0000313" key="3">
    <source>
        <dbReference type="Proteomes" id="UP000324222"/>
    </source>
</evidence>
<dbReference type="Proteomes" id="UP000324222">
    <property type="component" value="Unassembled WGS sequence"/>
</dbReference>
<accession>A0A5B7HAY1</accession>
<gene>
    <name evidence="2" type="ORF">E2C01_064144</name>
</gene>
<dbReference type="EMBL" id="VSRR010030199">
    <property type="protein sequence ID" value="MPC69911.1"/>
    <property type="molecule type" value="Genomic_DNA"/>
</dbReference>
<dbReference type="AlphaFoldDB" id="A0A5B7HAY1"/>
<proteinExistence type="predicted"/>
<reference evidence="2 3" key="1">
    <citation type="submission" date="2019-05" db="EMBL/GenBank/DDBJ databases">
        <title>Another draft genome of Portunus trituberculatus and its Hox gene families provides insights of decapod evolution.</title>
        <authorList>
            <person name="Jeong J.-H."/>
            <person name="Song I."/>
            <person name="Kim S."/>
            <person name="Choi T."/>
            <person name="Kim D."/>
            <person name="Ryu S."/>
            <person name="Kim W."/>
        </authorList>
    </citation>
    <scope>NUCLEOTIDE SEQUENCE [LARGE SCALE GENOMIC DNA]</scope>
    <source>
        <tissue evidence="2">Muscle</tissue>
    </source>
</reference>
<organism evidence="2 3">
    <name type="scientific">Portunus trituberculatus</name>
    <name type="common">Swimming crab</name>
    <name type="synonym">Neptunus trituberculatus</name>
    <dbReference type="NCBI Taxonomy" id="210409"/>
    <lineage>
        <taxon>Eukaryota</taxon>
        <taxon>Metazoa</taxon>
        <taxon>Ecdysozoa</taxon>
        <taxon>Arthropoda</taxon>
        <taxon>Crustacea</taxon>
        <taxon>Multicrustacea</taxon>
        <taxon>Malacostraca</taxon>
        <taxon>Eumalacostraca</taxon>
        <taxon>Eucarida</taxon>
        <taxon>Decapoda</taxon>
        <taxon>Pleocyemata</taxon>
        <taxon>Brachyura</taxon>
        <taxon>Eubrachyura</taxon>
        <taxon>Portunoidea</taxon>
        <taxon>Portunidae</taxon>
        <taxon>Portuninae</taxon>
        <taxon>Portunus</taxon>
    </lineage>
</organism>
<comment type="caution">
    <text evidence="2">The sequence shown here is derived from an EMBL/GenBank/DDBJ whole genome shotgun (WGS) entry which is preliminary data.</text>
</comment>
<feature type="compositionally biased region" description="Polar residues" evidence="1">
    <location>
        <begin position="36"/>
        <end position="55"/>
    </location>
</feature>
<name>A0A5B7HAY1_PORTR</name>
<feature type="region of interest" description="Disordered" evidence="1">
    <location>
        <begin position="36"/>
        <end position="67"/>
    </location>
</feature>
<evidence type="ECO:0000256" key="1">
    <source>
        <dbReference type="SAM" id="MobiDB-lite"/>
    </source>
</evidence>
<sequence length="152" mass="17715">MDKTRSEVSTATSIKAARLISEQNKKTAQDECILLQSSPQSHRQRSGKFSMTQGKTPLGLPPQDHSGSRYLRTKQVFLKEIHHDNSKSCIYFLTRLIYTFSIHTHAKGFSHFPTHIWYYSTPSRLWLYMSLKEMFWYAQGRKLACTVKRIEV</sequence>